<comment type="caution">
    <text evidence="2">The sequence shown here is derived from an EMBL/GenBank/DDBJ whole genome shotgun (WGS) entry which is preliminary data.</text>
</comment>
<dbReference type="Pfam" id="PF00378">
    <property type="entry name" value="ECH_1"/>
    <property type="match status" value="1"/>
</dbReference>
<evidence type="ECO:0000256" key="1">
    <source>
        <dbReference type="ARBA" id="ARBA00005254"/>
    </source>
</evidence>
<gene>
    <name evidence="2" type="ORF">J4P68_34575</name>
</gene>
<dbReference type="InterPro" id="IPR051683">
    <property type="entry name" value="Enoyl-CoA_Hydratase/Isomerase"/>
</dbReference>
<dbReference type="InterPro" id="IPR029045">
    <property type="entry name" value="ClpP/crotonase-like_dom_sf"/>
</dbReference>
<dbReference type="PANTHER" id="PTHR42964:SF1">
    <property type="entry name" value="POLYKETIDE BIOSYNTHESIS ENOYL-COA HYDRATASE PKSH-RELATED"/>
    <property type="match status" value="1"/>
</dbReference>
<dbReference type="InterPro" id="IPR001753">
    <property type="entry name" value="Enoyl-CoA_hydra/iso"/>
</dbReference>
<dbReference type="PANTHER" id="PTHR42964">
    <property type="entry name" value="ENOYL-COA HYDRATASE"/>
    <property type="match status" value="1"/>
</dbReference>
<dbReference type="Gene3D" id="3.90.226.10">
    <property type="entry name" value="2-enoyl-CoA Hydratase, Chain A, domain 1"/>
    <property type="match status" value="1"/>
</dbReference>
<evidence type="ECO:0008006" key="4">
    <source>
        <dbReference type="Google" id="ProtNLM"/>
    </source>
</evidence>
<keyword evidence="3" id="KW-1185">Reference proteome</keyword>
<sequence>MAERCWCAFDWRSPPWASIASANNGIIGGLPLAWGAFTPIEVIPTLINVCDLALAADEAEIGMPEIGFGAYPQFSGPGAQIQLTAKRAAWLVLTAQRIDGRTAESWGMVNRSVPLAELMDEAERLAKAVSAFDPVVLSESKRALDVIPATISGWRQAFEHGLSTNARIRSSSAAQAEGFTRFSAGERNPGQGRST</sequence>
<name>A0ABS3MSS5_9BRAD</name>
<dbReference type="SUPFAM" id="SSF52096">
    <property type="entry name" value="ClpP/crotonase"/>
    <property type="match status" value="1"/>
</dbReference>
<protein>
    <recommendedName>
        <fullName evidence="4">Enoyl-CoA hydratase/isomerase family protein</fullName>
    </recommendedName>
</protein>
<accession>A0ABS3MSS5</accession>
<dbReference type="RefSeq" id="WP_207837003.1">
    <property type="nucleotide sequence ID" value="NZ_CP088282.1"/>
</dbReference>
<dbReference type="Proteomes" id="UP000692816">
    <property type="component" value="Unassembled WGS sequence"/>
</dbReference>
<comment type="similarity">
    <text evidence="1">Belongs to the enoyl-CoA hydratase/isomerase family.</text>
</comment>
<proteinExistence type="inferred from homology"/>
<dbReference type="EMBL" id="JAGEPA010000001">
    <property type="protein sequence ID" value="MBO1434395.1"/>
    <property type="molecule type" value="Genomic_DNA"/>
</dbReference>
<evidence type="ECO:0000313" key="2">
    <source>
        <dbReference type="EMBL" id="MBO1434395.1"/>
    </source>
</evidence>
<dbReference type="CDD" id="cd06558">
    <property type="entry name" value="crotonase-like"/>
    <property type="match status" value="1"/>
</dbReference>
<evidence type="ECO:0000313" key="3">
    <source>
        <dbReference type="Proteomes" id="UP000692816"/>
    </source>
</evidence>
<organism evidence="2 3">
    <name type="scientific">Bradyrhizobium quebecense</name>
    <dbReference type="NCBI Taxonomy" id="2748629"/>
    <lineage>
        <taxon>Bacteria</taxon>
        <taxon>Pseudomonadati</taxon>
        <taxon>Pseudomonadota</taxon>
        <taxon>Alphaproteobacteria</taxon>
        <taxon>Hyphomicrobiales</taxon>
        <taxon>Nitrobacteraceae</taxon>
        <taxon>Bradyrhizobium</taxon>
    </lineage>
</organism>
<reference evidence="2" key="1">
    <citation type="journal article" date="2021" name="Int. J. Syst. Evol. Microbiol.">
        <title>Bradyrhizobium septentrionale sp. nov. (sv. septentrionale) and Bradyrhizobium quebecense sp. nov. (sv. septentrionale) associated with legumes native to Canada possess rearranged symbiosis genes and numerous insertion sequences.</title>
        <authorList>
            <person name="Bromfield E.S.P."/>
            <person name="Cloutier S."/>
        </authorList>
    </citation>
    <scope>NUCLEOTIDE SEQUENCE</scope>
    <source>
        <strain evidence="2">12S5</strain>
    </source>
</reference>